<keyword evidence="6" id="KW-0479">Metal-binding</keyword>
<evidence type="ECO:0000256" key="9">
    <source>
        <dbReference type="ARBA" id="ARBA00032535"/>
    </source>
</evidence>
<dbReference type="GO" id="GO:0004427">
    <property type="term" value="F:inorganic diphosphate phosphatase activity"/>
    <property type="evidence" value="ECO:0007669"/>
    <property type="project" value="UniProtKB-EC"/>
</dbReference>
<dbReference type="GO" id="GO:0006796">
    <property type="term" value="P:phosphate-containing compound metabolic process"/>
    <property type="evidence" value="ECO:0007669"/>
    <property type="project" value="InterPro"/>
</dbReference>
<sequence length="474" mass="53273">MQHFYPSFTGSRLCFLPGVFRFSGRFAKTPTFAIVNRCQSININTLARWRVLKAVEQKSAGVGVHKRRASCYNNNLSNGGGSGGRSFCNVDSSSIDIRRRIHNGSSICHWWCTPNRLLAPLLVAGNIATRSSPACVISNYRLTSLSPLLQLLHQLHSLSLFSCGVQQRLFSLQTATMSTYKITEKGTPNTKDYKIYYSGPNGIISPFHDIPLYSNTSKTEFNMVVEIPRWTNHKMEICKEDMMNPIKQDVKNGKVRFVKNLFPHHGYIWNYGALPQTWEDPNFVTPDTNTKGDSDPIDVCEIGSKIHKRGAVIQVKVLGVMCLIDEGETDWKVLAIDVTDPLASDLNDVDDIEKSMPGFLKATYEWFRYYKVPDGKQENQFAFNGEAKNKAYALKIVTETHEQWEKLMNKMTDAEGIRCENTSVANSPYTITKDEAQAVVNNAPDAGPPAELPSDVDQWHYVTKLPCLKLKSAL</sequence>
<gene>
    <name evidence="11" type="ORF">OCTVUL_1B022085</name>
</gene>
<evidence type="ECO:0000256" key="5">
    <source>
        <dbReference type="ARBA" id="ARBA00022490"/>
    </source>
</evidence>
<evidence type="ECO:0000256" key="2">
    <source>
        <dbReference type="ARBA" id="ARBA00004496"/>
    </source>
</evidence>
<comment type="subcellular location">
    <subcellularLocation>
        <location evidence="2">Cytoplasm</location>
    </subcellularLocation>
</comment>
<comment type="similarity">
    <text evidence="3">Belongs to the PPase family.</text>
</comment>
<dbReference type="GO" id="GO:0000287">
    <property type="term" value="F:magnesium ion binding"/>
    <property type="evidence" value="ECO:0007669"/>
    <property type="project" value="InterPro"/>
</dbReference>
<dbReference type="AlphaFoldDB" id="A0AA36AXK5"/>
<evidence type="ECO:0000256" key="3">
    <source>
        <dbReference type="ARBA" id="ARBA00006220"/>
    </source>
</evidence>
<dbReference type="FunFam" id="3.90.80.10:FF:000004">
    <property type="entry name" value="Inorganic pyrophosphatase"/>
    <property type="match status" value="1"/>
</dbReference>
<dbReference type="CDD" id="cd00412">
    <property type="entry name" value="pyrophosphatase"/>
    <property type="match status" value="1"/>
</dbReference>
<keyword evidence="5" id="KW-0963">Cytoplasm</keyword>
<evidence type="ECO:0000256" key="10">
    <source>
        <dbReference type="ARBA" id="ARBA00040300"/>
    </source>
</evidence>
<dbReference type="EMBL" id="OX597819">
    <property type="protein sequence ID" value="CAI9724155.1"/>
    <property type="molecule type" value="Genomic_DNA"/>
</dbReference>
<evidence type="ECO:0000256" key="6">
    <source>
        <dbReference type="ARBA" id="ARBA00022723"/>
    </source>
</evidence>
<organism evidence="11 12">
    <name type="scientific">Octopus vulgaris</name>
    <name type="common">Common octopus</name>
    <dbReference type="NCBI Taxonomy" id="6645"/>
    <lineage>
        <taxon>Eukaryota</taxon>
        <taxon>Metazoa</taxon>
        <taxon>Spiralia</taxon>
        <taxon>Lophotrochozoa</taxon>
        <taxon>Mollusca</taxon>
        <taxon>Cephalopoda</taxon>
        <taxon>Coleoidea</taxon>
        <taxon>Octopodiformes</taxon>
        <taxon>Octopoda</taxon>
        <taxon>Incirrata</taxon>
        <taxon>Octopodidae</taxon>
        <taxon>Octopus</taxon>
    </lineage>
</organism>
<evidence type="ECO:0000313" key="11">
    <source>
        <dbReference type="EMBL" id="CAI9724155.1"/>
    </source>
</evidence>
<accession>A0AA36AXK5</accession>
<dbReference type="InterPro" id="IPR036649">
    <property type="entry name" value="Pyrophosphatase_sf"/>
</dbReference>
<evidence type="ECO:0000256" key="4">
    <source>
        <dbReference type="ARBA" id="ARBA00012146"/>
    </source>
</evidence>
<evidence type="ECO:0000256" key="1">
    <source>
        <dbReference type="ARBA" id="ARBA00001946"/>
    </source>
</evidence>
<dbReference type="GO" id="GO:0005737">
    <property type="term" value="C:cytoplasm"/>
    <property type="evidence" value="ECO:0007669"/>
    <property type="project" value="UniProtKB-SubCell"/>
</dbReference>
<dbReference type="InterPro" id="IPR008162">
    <property type="entry name" value="Pyrophosphatase"/>
</dbReference>
<name>A0AA36AXK5_OCTVU</name>
<dbReference type="SUPFAM" id="SSF50324">
    <property type="entry name" value="Inorganic pyrophosphatase"/>
    <property type="match status" value="1"/>
</dbReference>
<dbReference type="PROSITE" id="PS00387">
    <property type="entry name" value="PPASE"/>
    <property type="match status" value="1"/>
</dbReference>
<dbReference type="Proteomes" id="UP001162480">
    <property type="component" value="Chromosome 6"/>
</dbReference>
<dbReference type="Pfam" id="PF00719">
    <property type="entry name" value="Pyrophosphatase"/>
    <property type="match status" value="1"/>
</dbReference>
<keyword evidence="12" id="KW-1185">Reference proteome</keyword>
<dbReference type="EC" id="3.6.1.1" evidence="4"/>
<keyword evidence="7" id="KW-0378">Hydrolase</keyword>
<reference evidence="11" key="1">
    <citation type="submission" date="2023-08" db="EMBL/GenBank/DDBJ databases">
        <authorList>
            <person name="Alioto T."/>
            <person name="Alioto T."/>
            <person name="Gomez Garrido J."/>
        </authorList>
    </citation>
    <scope>NUCLEOTIDE SEQUENCE</scope>
</reference>
<keyword evidence="8" id="KW-0460">Magnesium</keyword>
<evidence type="ECO:0000313" key="12">
    <source>
        <dbReference type="Proteomes" id="UP001162480"/>
    </source>
</evidence>
<evidence type="ECO:0000256" key="8">
    <source>
        <dbReference type="ARBA" id="ARBA00022842"/>
    </source>
</evidence>
<dbReference type="PANTHER" id="PTHR10286">
    <property type="entry name" value="INORGANIC PYROPHOSPHATASE"/>
    <property type="match status" value="1"/>
</dbReference>
<proteinExistence type="inferred from homology"/>
<evidence type="ECO:0000256" key="7">
    <source>
        <dbReference type="ARBA" id="ARBA00022801"/>
    </source>
</evidence>
<comment type="cofactor">
    <cofactor evidence="1">
        <name>Mg(2+)</name>
        <dbReference type="ChEBI" id="CHEBI:18420"/>
    </cofactor>
</comment>
<protein>
    <recommendedName>
        <fullName evidence="10">Inorganic pyrophosphatase</fullName>
        <ecNumber evidence="4">3.6.1.1</ecNumber>
    </recommendedName>
    <alternativeName>
        <fullName evidence="9">Pyrophosphate phospho-hydrolase</fullName>
    </alternativeName>
</protein>
<dbReference type="Gene3D" id="3.90.80.10">
    <property type="entry name" value="Inorganic pyrophosphatase"/>
    <property type="match status" value="1"/>
</dbReference>